<feature type="domain" description="Coenzyme Q-binding protein COQ10 START" evidence="1">
    <location>
        <begin position="90"/>
        <end position="224"/>
    </location>
</feature>
<reference evidence="2 3" key="1">
    <citation type="journal article" date="2020" name="ISME J.">
        <title>Comparative genomics reveals insights into cyanobacterial evolution and habitat adaptation.</title>
        <authorList>
            <person name="Chen M.Y."/>
            <person name="Teng W.K."/>
            <person name="Zhao L."/>
            <person name="Hu C.X."/>
            <person name="Zhou Y.K."/>
            <person name="Han B.P."/>
            <person name="Song L.R."/>
            <person name="Shu W.S."/>
        </authorList>
    </citation>
    <scope>NUCLEOTIDE SEQUENCE [LARGE SCALE GENOMIC DNA]</scope>
    <source>
        <strain evidence="2 3">FACHB-723</strain>
    </source>
</reference>
<protein>
    <submittedName>
        <fullName evidence="2">SRPBCC family protein</fullName>
    </submittedName>
</protein>
<organism evidence="2 3">
    <name type="scientific">Pseudanabaena mucicola FACHB-723</name>
    <dbReference type="NCBI Taxonomy" id="2692860"/>
    <lineage>
        <taxon>Bacteria</taxon>
        <taxon>Bacillati</taxon>
        <taxon>Cyanobacteriota</taxon>
        <taxon>Cyanophyceae</taxon>
        <taxon>Pseudanabaenales</taxon>
        <taxon>Pseudanabaenaceae</taxon>
        <taxon>Pseudanabaena</taxon>
    </lineage>
</organism>
<name>A0ABR7ZWF6_9CYAN</name>
<dbReference type="Proteomes" id="UP000642094">
    <property type="component" value="Unassembled WGS sequence"/>
</dbReference>
<accession>A0ABR7ZWF6</accession>
<dbReference type="RefSeq" id="WP_190403021.1">
    <property type="nucleotide sequence ID" value="NZ_JACJQB010000012.1"/>
</dbReference>
<dbReference type="PANTHER" id="PTHR34060:SF1">
    <property type="entry name" value="POLYKETIDE CYCLASE _ DEHYDRASE AND LIPID TRANSPORT PROTEIN"/>
    <property type="match status" value="1"/>
</dbReference>
<dbReference type="InterPro" id="IPR023393">
    <property type="entry name" value="START-like_dom_sf"/>
</dbReference>
<evidence type="ECO:0000313" key="3">
    <source>
        <dbReference type="Proteomes" id="UP000642094"/>
    </source>
</evidence>
<dbReference type="PANTHER" id="PTHR34060">
    <property type="entry name" value="POLYKETIDE CYCLASE / DEHYDRASE AND LIPID TRANSPORT PROTEIN"/>
    <property type="match status" value="1"/>
</dbReference>
<dbReference type="EMBL" id="JACJQB010000012">
    <property type="protein sequence ID" value="MBD2188162.1"/>
    <property type="molecule type" value="Genomic_DNA"/>
</dbReference>
<proteinExistence type="predicted"/>
<gene>
    <name evidence="2" type="ORF">H6F41_08410</name>
</gene>
<dbReference type="Gene3D" id="3.30.530.20">
    <property type="match status" value="1"/>
</dbReference>
<dbReference type="SUPFAM" id="SSF55961">
    <property type="entry name" value="Bet v1-like"/>
    <property type="match status" value="1"/>
</dbReference>
<dbReference type="Pfam" id="PF03364">
    <property type="entry name" value="Polyketide_cyc"/>
    <property type="match status" value="1"/>
</dbReference>
<evidence type="ECO:0000313" key="2">
    <source>
        <dbReference type="EMBL" id="MBD2188162.1"/>
    </source>
</evidence>
<keyword evidence="3" id="KW-1185">Reference proteome</keyword>
<dbReference type="InterPro" id="IPR005031">
    <property type="entry name" value="COQ10_START"/>
</dbReference>
<evidence type="ECO:0000259" key="1">
    <source>
        <dbReference type="Pfam" id="PF03364"/>
    </source>
</evidence>
<sequence>MTDYPSYPNPMPPQQPINQTLGEKLVTKVSTGSAIIMAIAIACCTPSLPARASLFDGPVDRLPSIQRNSLRNGQSVVTGEKGKYVARVLITASPDVVWKVLTDYGNLSKFIPNMKSSKVIESRGNRKIIEQVDARQVFLVSVVSRTKLAVQETDRKQIDFRLLDGDLAKMEGYWKMELVSTVPRRPPTQVLITYTVNAQPKGSVPTEAFYTIFKEALDDTLQAIKKEVKRRT</sequence>
<comment type="caution">
    <text evidence="2">The sequence shown here is derived from an EMBL/GenBank/DDBJ whole genome shotgun (WGS) entry which is preliminary data.</text>
</comment>